<keyword evidence="2" id="KW-1003">Cell membrane</keyword>
<feature type="transmembrane region" description="Helical" evidence="6">
    <location>
        <begin position="43"/>
        <end position="61"/>
    </location>
</feature>
<proteinExistence type="predicted"/>
<dbReference type="AlphaFoldDB" id="A0A3E4ZEU4"/>
<dbReference type="EMBL" id="QSTW01000001">
    <property type="protein sequence ID" value="RGM93560.1"/>
    <property type="molecule type" value="Genomic_DNA"/>
</dbReference>
<dbReference type="InterPro" id="IPR037185">
    <property type="entry name" value="EmrE-like"/>
</dbReference>
<dbReference type="Proteomes" id="UP000260814">
    <property type="component" value="Unassembled WGS sequence"/>
</dbReference>
<feature type="transmembrane region" description="Helical" evidence="6">
    <location>
        <begin position="132"/>
        <end position="155"/>
    </location>
</feature>
<keyword evidence="5 6" id="KW-0472">Membrane</keyword>
<feature type="transmembrane region" description="Helical" evidence="6">
    <location>
        <begin position="193"/>
        <end position="210"/>
    </location>
</feature>
<keyword evidence="3 6" id="KW-0812">Transmembrane</keyword>
<protein>
    <submittedName>
        <fullName evidence="8">DMT family transporter</fullName>
    </submittedName>
</protein>
<dbReference type="PANTHER" id="PTHR42920">
    <property type="entry name" value="OS03G0707200 PROTEIN-RELATED"/>
    <property type="match status" value="1"/>
</dbReference>
<gene>
    <name evidence="8" type="ORF">DXB87_00755</name>
</gene>
<feature type="domain" description="EamA" evidence="7">
    <location>
        <begin position="14"/>
        <end position="146"/>
    </location>
</feature>
<comment type="caution">
    <text evidence="8">The sequence shown here is derived from an EMBL/GenBank/DDBJ whole genome shotgun (WGS) entry which is preliminary data.</text>
</comment>
<dbReference type="GO" id="GO:0005886">
    <property type="term" value="C:plasma membrane"/>
    <property type="evidence" value="ECO:0007669"/>
    <property type="project" value="UniProtKB-SubCell"/>
</dbReference>
<evidence type="ECO:0000256" key="3">
    <source>
        <dbReference type="ARBA" id="ARBA00022692"/>
    </source>
</evidence>
<dbReference type="SUPFAM" id="SSF103481">
    <property type="entry name" value="Multidrug resistance efflux transporter EmrE"/>
    <property type="match status" value="2"/>
</dbReference>
<dbReference type="RefSeq" id="WP_117700564.1">
    <property type="nucleotide sequence ID" value="NZ_JBKVRK010000001.1"/>
</dbReference>
<evidence type="ECO:0000256" key="4">
    <source>
        <dbReference type="ARBA" id="ARBA00022989"/>
    </source>
</evidence>
<feature type="domain" description="EamA" evidence="7">
    <location>
        <begin position="158"/>
        <end position="294"/>
    </location>
</feature>
<sequence length="298" mass="32594">MSLSFCTQYPTGKYHLLAILTVGVWGTTFISTKVLIENGLSPHEIFFLRFLIAYLGIWSISPHKLLANSWKDELLFLATGLTGGALYFLTENTALSLTQTTNVAFIICMTPLLTTALSLLTDRKEKASKQLMAGSVIALLGVALLIFNGSFVLKLSPLGDFLTLCAGLSWAIYSLIIRKLSGRYPAVFITRKVFFYGILTGLPTFLVHPFQFPLSGFANPVIWANLLFLAVLASLICFVAWNIVLKQLGAIQSSNYLYLNPLFTTIAASLILEEQLTVFAVTGVGLVLGGVYFAARKS</sequence>
<feature type="transmembrane region" description="Helical" evidence="6">
    <location>
        <begin position="222"/>
        <end position="244"/>
    </location>
</feature>
<dbReference type="Pfam" id="PF00892">
    <property type="entry name" value="EamA"/>
    <property type="match status" value="2"/>
</dbReference>
<comment type="subcellular location">
    <subcellularLocation>
        <location evidence="1">Cell membrane</location>
        <topology evidence="1">Multi-pass membrane protein</topology>
    </subcellularLocation>
</comment>
<evidence type="ECO:0000256" key="6">
    <source>
        <dbReference type="SAM" id="Phobius"/>
    </source>
</evidence>
<feature type="transmembrane region" description="Helical" evidence="6">
    <location>
        <begin position="256"/>
        <end position="272"/>
    </location>
</feature>
<feature type="transmembrane region" description="Helical" evidence="6">
    <location>
        <begin position="12"/>
        <end position="31"/>
    </location>
</feature>
<reference evidence="8 9" key="1">
    <citation type="submission" date="2018-08" db="EMBL/GenBank/DDBJ databases">
        <title>A genome reference for cultivated species of the human gut microbiota.</title>
        <authorList>
            <person name="Zou Y."/>
            <person name="Xue W."/>
            <person name="Luo G."/>
        </authorList>
    </citation>
    <scope>NUCLEOTIDE SEQUENCE [LARGE SCALE GENOMIC DNA]</scope>
    <source>
        <strain evidence="8 9">OM06-2</strain>
    </source>
</reference>
<accession>A0A3E4ZEU4</accession>
<feature type="transmembrane region" description="Helical" evidence="6">
    <location>
        <begin position="161"/>
        <end position="181"/>
    </location>
</feature>
<evidence type="ECO:0000259" key="7">
    <source>
        <dbReference type="Pfam" id="PF00892"/>
    </source>
</evidence>
<dbReference type="InterPro" id="IPR051258">
    <property type="entry name" value="Diverse_Substrate_Transporter"/>
</dbReference>
<evidence type="ECO:0000256" key="2">
    <source>
        <dbReference type="ARBA" id="ARBA00022475"/>
    </source>
</evidence>
<dbReference type="PANTHER" id="PTHR42920:SF11">
    <property type="entry name" value="INNER MEMBRANE PROTEIN YTFF"/>
    <property type="match status" value="1"/>
</dbReference>
<evidence type="ECO:0000313" key="8">
    <source>
        <dbReference type="EMBL" id="RGM93560.1"/>
    </source>
</evidence>
<name>A0A3E4ZEU4_9BACT</name>
<organism evidence="8 9">
    <name type="scientific">Phocaeicola plebeius</name>
    <dbReference type="NCBI Taxonomy" id="310297"/>
    <lineage>
        <taxon>Bacteria</taxon>
        <taxon>Pseudomonadati</taxon>
        <taxon>Bacteroidota</taxon>
        <taxon>Bacteroidia</taxon>
        <taxon>Bacteroidales</taxon>
        <taxon>Bacteroidaceae</taxon>
        <taxon>Phocaeicola</taxon>
    </lineage>
</organism>
<dbReference type="InterPro" id="IPR000620">
    <property type="entry name" value="EamA_dom"/>
</dbReference>
<feature type="transmembrane region" description="Helical" evidence="6">
    <location>
        <begin position="278"/>
        <end position="295"/>
    </location>
</feature>
<keyword evidence="4 6" id="KW-1133">Transmembrane helix</keyword>
<evidence type="ECO:0000256" key="5">
    <source>
        <dbReference type="ARBA" id="ARBA00023136"/>
    </source>
</evidence>
<feature type="transmembrane region" description="Helical" evidence="6">
    <location>
        <begin position="73"/>
        <end position="90"/>
    </location>
</feature>
<evidence type="ECO:0000313" key="9">
    <source>
        <dbReference type="Proteomes" id="UP000260814"/>
    </source>
</evidence>
<feature type="transmembrane region" description="Helical" evidence="6">
    <location>
        <begin position="102"/>
        <end position="120"/>
    </location>
</feature>
<evidence type="ECO:0000256" key="1">
    <source>
        <dbReference type="ARBA" id="ARBA00004651"/>
    </source>
</evidence>